<name>A0AAV1XUB1_LUPLU</name>
<sequence>MTLGVVGSAKNEEASHPLISWKPINLEECSVVVSLSSNPVFRYMAAFGPHYALLRGLLEAQGNPFEKLPIEDCPTLRWGLVAWVGSGPSFFISLANYGE</sequence>
<reference evidence="1 2" key="1">
    <citation type="submission" date="2024-03" db="EMBL/GenBank/DDBJ databases">
        <authorList>
            <person name="Martinez-Hernandez J."/>
        </authorList>
    </citation>
    <scope>NUCLEOTIDE SEQUENCE [LARGE SCALE GENOMIC DNA]</scope>
</reference>
<dbReference type="Proteomes" id="UP001497480">
    <property type="component" value="Unassembled WGS sequence"/>
</dbReference>
<gene>
    <name evidence="1" type="ORF">LLUT_LOCUS25923</name>
</gene>
<protein>
    <submittedName>
        <fullName evidence="1">Uncharacterized protein</fullName>
    </submittedName>
</protein>
<evidence type="ECO:0000313" key="1">
    <source>
        <dbReference type="EMBL" id="CAL0324863.1"/>
    </source>
</evidence>
<comment type="caution">
    <text evidence="1">The sequence shown here is derived from an EMBL/GenBank/DDBJ whole genome shotgun (WGS) entry which is preliminary data.</text>
</comment>
<keyword evidence="2" id="KW-1185">Reference proteome</keyword>
<dbReference type="PANTHER" id="PTHR46873">
    <property type="entry name" value="EXPRESSED PROTEIN"/>
    <property type="match status" value="1"/>
</dbReference>
<dbReference type="PANTHER" id="PTHR46873:SF1">
    <property type="entry name" value="EXPRESSED PROTEIN"/>
    <property type="match status" value="1"/>
</dbReference>
<accession>A0AAV1XUB1</accession>
<evidence type="ECO:0000313" key="2">
    <source>
        <dbReference type="Proteomes" id="UP001497480"/>
    </source>
</evidence>
<organism evidence="1 2">
    <name type="scientific">Lupinus luteus</name>
    <name type="common">European yellow lupine</name>
    <dbReference type="NCBI Taxonomy" id="3873"/>
    <lineage>
        <taxon>Eukaryota</taxon>
        <taxon>Viridiplantae</taxon>
        <taxon>Streptophyta</taxon>
        <taxon>Embryophyta</taxon>
        <taxon>Tracheophyta</taxon>
        <taxon>Spermatophyta</taxon>
        <taxon>Magnoliopsida</taxon>
        <taxon>eudicotyledons</taxon>
        <taxon>Gunneridae</taxon>
        <taxon>Pentapetalae</taxon>
        <taxon>rosids</taxon>
        <taxon>fabids</taxon>
        <taxon>Fabales</taxon>
        <taxon>Fabaceae</taxon>
        <taxon>Papilionoideae</taxon>
        <taxon>50 kb inversion clade</taxon>
        <taxon>genistoids sensu lato</taxon>
        <taxon>core genistoids</taxon>
        <taxon>Genisteae</taxon>
        <taxon>Lupinus</taxon>
    </lineage>
</organism>
<dbReference type="AlphaFoldDB" id="A0AAV1XUB1"/>
<proteinExistence type="predicted"/>
<dbReference type="EMBL" id="CAXHTB010000018">
    <property type="protein sequence ID" value="CAL0324863.1"/>
    <property type="molecule type" value="Genomic_DNA"/>
</dbReference>